<name>Q2LW12_SYNAS</name>
<reference evidence="1 2" key="1">
    <citation type="journal article" date="2007" name="Proc. Natl. Acad. Sci. U.S.A.">
        <title>The genome of Syntrophus aciditrophicus: life at the thermodynamic limit of microbial growth.</title>
        <authorList>
            <person name="McInerney M.J."/>
            <person name="Rohlin L."/>
            <person name="Mouttaki H."/>
            <person name="Kim U."/>
            <person name="Krupp R.S."/>
            <person name="Rios-Hernandez L."/>
            <person name="Sieber J."/>
            <person name="Struchtemeyer C.G."/>
            <person name="Bhattacharyya A."/>
            <person name="Campbell J.W."/>
            <person name="Gunsalus R.P."/>
        </authorList>
    </citation>
    <scope>NUCLEOTIDE SEQUENCE [LARGE SCALE GENOMIC DNA]</scope>
    <source>
        <strain evidence="1 2">SB</strain>
    </source>
</reference>
<dbReference type="HOGENOM" id="CLU_2720853_0_0_7"/>
<dbReference type="InParanoid" id="Q2LW12"/>
<keyword evidence="2" id="KW-1185">Reference proteome</keyword>
<organism evidence="1 2">
    <name type="scientific">Syntrophus aciditrophicus (strain SB)</name>
    <dbReference type="NCBI Taxonomy" id="56780"/>
    <lineage>
        <taxon>Bacteria</taxon>
        <taxon>Pseudomonadati</taxon>
        <taxon>Thermodesulfobacteriota</taxon>
        <taxon>Syntrophia</taxon>
        <taxon>Syntrophales</taxon>
        <taxon>Syntrophaceae</taxon>
        <taxon>Syntrophus</taxon>
    </lineage>
</organism>
<protein>
    <submittedName>
        <fullName evidence="1">Hypothetical membrane protein</fullName>
    </submittedName>
</protein>
<dbReference type="Proteomes" id="UP000001933">
    <property type="component" value="Chromosome"/>
</dbReference>
<evidence type="ECO:0000313" key="2">
    <source>
        <dbReference type="Proteomes" id="UP000001933"/>
    </source>
</evidence>
<dbReference type="EMBL" id="CP000252">
    <property type="protein sequence ID" value="ABC78268.1"/>
    <property type="molecule type" value="Genomic_DNA"/>
</dbReference>
<gene>
    <name evidence="1" type="ORF">SYN_01586</name>
</gene>
<dbReference type="AlphaFoldDB" id="Q2LW12"/>
<sequence length="72" mass="8152">MLNKAVETAGPFICSLRHPELFLLMGFRQGTGLWFIVLFQSVINSGFSNIEIAAVFHTGEQKYRFIPEYGIV</sequence>
<proteinExistence type="predicted"/>
<dbReference type="KEGG" id="sat:SYN_01586"/>
<evidence type="ECO:0000313" key="1">
    <source>
        <dbReference type="EMBL" id="ABC78268.1"/>
    </source>
</evidence>
<accession>Q2LW12</accession>